<comment type="similarity">
    <text evidence="1">Belongs to the AHA1 family.</text>
</comment>
<dbReference type="EMBL" id="BSNS01000023">
    <property type="protein sequence ID" value="GLQ57149.1"/>
    <property type="molecule type" value="Genomic_DNA"/>
</dbReference>
<sequence>MMQQSVFQTLADPTRFRIVEALADGEQAVGDLVRAVDIDQSGVSRHLRILGEAGFVSMRPDGARHLYSLRPEPFLAIDDWVRSYRKLWESRLDRFDAALARRQSMRQPGGGEVMVQASEQGAGTIRFERVYDASIEDVWALWTTKQGLEEWFAPEGMRVEVSALELRVGGAFDHVMTAVGAEQVAYLANLDRPQTVRVSGRFVEMVRHRRLRIRFDIDFVPGVESYPYDMMVELHAEAGRVRMILTADRHPDPEMTRGAILGLTSQLQRFDIAIAARATKEQRA</sequence>
<dbReference type="Pfam" id="PF01022">
    <property type="entry name" value="HTH_5"/>
    <property type="match status" value="1"/>
</dbReference>
<evidence type="ECO:0000256" key="3">
    <source>
        <dbReference type="ARBA" id="ARBA00023125"/>
    </source>
</evidence>
<dbReference type="NCBIfam" id="NF033788">
    <property type="entry name" value="HTH_metalloreg"/>
    <property type="match status" value="1"/>
</dbReference>
<accession>A0ABQ5WBM0</accession>
<protein>
    <recommendedName>
        <fullName evidence="5">HTH arsR-type domain-containing protein</fullName>
    </recommendedName>
</protein>
<dbReference type="CDD" id="cd00090">
    <property type="entry name" value="HTH_ARSR"/>
    <property type="match status" value="1"/>
</dbReference>
<dbReference type="InterPro" id="IPR011991">
    <property type="entry name" value="ArsR-like_HTH"/>
</dbReference>
<keyword evidence="4" id="KW-0804">Transcription</keyword>
<dbReference type="Gene3D" id="1.10.10.10">
    <property type="entry name" value="Winged helix-like DNA-binding domain superfamily/Winged helix DNA-binding domain"/>
    <property type="match status" value="1"/>
</dbReference>
<dbReference type="SUPFAM" id="SSF46785">
    <property type="entry name" value="Winged helix' DNA-binding domain"/>
    <property type="match status" value="1"/>
</dbReference>
<evidence type="ECO:0000313" key="6">
    <source>
        <dbReference type="EMBL" id="GLQ57149.1"/>
    </source>
</evidence>
<gene>
    <name evidence="6" type="ORF">GCM10010862_44080</name>
</gene>
<evidence type="ECO:0000256" key="2">
    <source>
        <dbReference type="ARBA" id="ARBA00023015"/>
    </source>
</evidence>
<name>A0ABQ5WBM0_9HYPH</name>
<dbReference type="PANTHER" id="PTHR33154:SF33">
    <property type="entry name" value="TRANSCRIPTIONAL REPRESSOR SDPR"/>
    <property type="match status" value="1"/>
</dbReference>
<feature type="domain" description="HTH arsR-type" evidence="5">
    <location>
        <begin position="1"/>
        <end position="89"/>
    </location>
</feature>
<dbReference type="InterPro" id="IPR036388">
    <property type="entry name" value="WH-like_DNA-bd_sf"/>
</dbReference>
<reference evidence="7" key="1">
    <citation type="journal article" date="2019" name="Int. J. Syst. Evol. Microbiol.">
        <title>The Global Catalogue of Microorganisms (GCM) 10K type strain sequencing project: providing services to taxonomists for standard genome sequencing and annotation.</title>
        <authorList>
            <consortium name="The Broad Institute Genomics Platform"/>
            <consortium name="The Broad Institute Genome Sequencing Center for Infectious Disease"/>
            <person name="Wu L."/>
            <person name="Ma J."/>
        </authorList>
    </citation>
    <scope>NUCLEOTIDE SEQUENCE [LARGE SCALE GENOMIC DNA]</scope>
    <source>
        <strain evidence="7">NBRC 112416</strain>
    </source>
</reference>
<dbReference type="PANTHER" id="PTHR33154">
    <property type="entry name" value="TRANSCRIPTIONAL REGULATOR, ARSR FAMILY"/>
    <property type="match status" value="1"/>
</dbReference>
<keyword evidence="2" id="KW-0805">Transcription regulation</keyword>
<dbReference type="InterPro" id="IPR013538">
    <property type="entry name" value="ASHA1/2-like_C"/>
</dbReference>
<proteinExistence type="inferred from homology"/>
<dbReference type="InterPro" id="IPR036390">
    <property type="entry name" value="WH_DNA-bd_sf"/>
</dbReference>
<keyword evidence="3" id="KW-0238">DNA-binding</keyword>
<evidence type="ECO:0000313" key="7">
    <source>
        <dbReference type="Proteomes" id="UP001156691"/>
    </source>
</evidence>
<dbReference type="PRINTS" id="PR00778">
    <property type="entry name" value="HTHARSR"/>
</dbReference>
<dbReference type="InterPro" id="IPR023393">
    <property type="entry name" value="START-like_dom_sf"/>
</dbReference>
<evidence type="ECO:0000259" key="5">
    <source>
        <dbReference type="PROSITE" id="PS50987"/>
    </source>
</evidence>
<comment type="caution">
    <text evidence="6">The sequence shown here is derived from an EMBL/GenBank/DDBJ whole genome shotgun (WGS) entry which is preliminary data.</text>
</comment>
<dbReference type="SUPFAM" id="SSF55961">
    <property type="entry name" value="Bet v1-like"/>
    <property type="match status" value="1"/>
</dbReference>
<dbReference type="InterPro" id="IPR001845">
    <property type="entry name" value="HTH_ArsR_DNA-bd_dom"/>
</dbReference>
<dbReference type="InterPro" id="IPR051081">
    <property type="entry name" value="HTH_MetalResp_TranReg"/>
</dbReference>
<dbReference type="SMART" id="SM00418">
    <property type="entry name" value="HTH_ARSR"/>
    <property type="match status" value="1"/>
</dbReference>
<evidence type="ECO:0000256" key="1">
    <source>
        <dbReference type="ARBA" id="ARBA00006817"/>
    </source>
</evidence>
<dbReference type="RefSeq" id="WP_284342548.1">
    <property type="nucleotide sequence ID" value="NZ_BSNS01000023.1"/>
</dbReference>
<keyword evidence="7" id="KW-1185">Reference proteome</keyword>
<evidence type="ECO:0000256" key="4">
    <source>
        <dbReference type="ARBA" id="ARBA00023163"/>
    </source>
</evidence>
<dbReference type="Proteomes" id="UP001156691">
    <property type="component" value="Unassembled WGS sequence"/>
</dbReference>
<dbReference type="Pfam" id="PF08327">
    <property type="entry name" value="AHSA1"/>
    <property type="match status" value="1"/>
</dbReference>
<dbReference type="CDD" id="cd07814">
    <property type="entry name" value="SRPBCC_CalC_Aha1-like"/>
    <property type="match status" value="1"/>
</dbReference>
<dbReference type="PROSITE" id="PS50987">
    <property type="entry name" value="HTH_ARSR_2"/>
    <property type="match status" value="1"/>
</dbReference>
<organism evidence="6 7">
    <name type="scientific">Devosia nitrariae</name>
    <dbReference type="NCBI Taxonomy" id="2071872"/>
    <lineage>
        <taxon>Bacteria</taxon>
        <taxon>Pseudomonadati</taxon>
        <taxon>Pseudomonadota</taxon>
        <taxon>Alphaproteobacteria</taxon>
        <taxon>Hyphomicrobiales</taxon>
        <taxon>Devosiaceae</taxon>
        <taxon>Devosia</taxon>
    </lineage>
</organism>
<dbReference type="Gene3D" id="3.30.530.20">
    <property type="match status" value="1"/>
</dbReference>